<name>A0A839GHS0_9BACT</name>
<gene>
    <name evidence="1" type="ORF">FHS90_003160</name>
</gene>
<sequence length="88" mass="9546">MTHQPAGCPHTHYSSLFLPLQGSLLLACQSNTKKAATSATALNPKQGLTQLEKDETEFLDMYQLDQEHENTLTSLSSLRILVASGSSV</sequence>
<comment type="caution">
    <text evidence="1">The sequence shown here is derived from an EMBL/GenBank/DDBJ whole genome shotgun (WGS) entry which is preliminary data.</text>
</comment>
<reference evidence="1 2" key="1">
    <citation type="submission" date="2020-08" db="EMBL/GenBank/DDBJ databases">
        <title>Genomic Encyclopedia of Type Strains, Phase IV (KMG-IV): sequencing the most valuable type-strain genomes for metagenomic binning, comparative biology and taxonomic classification.</title>
        <authorList>
            <person name="Goeker M."/>
        </authorList>
    </citation>
    <scope>NUCLEOTIDE SEQUENCE [LARGE SCALE GENOMIC DNA]</scope>
    <source>
        <strain evidence="1 2">DSM 29854</strain>
    </source>
</reference>
<dbReference type="EMBL" id="JACJIQ010000013">
    <property type="protein sequence ID" value="MBA9078432.1"/>
    <property type="molecule type" value="Genomic_DNA"/>
</dbReference>
<proteinExistence type="predicted"/>
<dbReference type="Proteomes" id="UP000563094">
    <property type="component" value="Unassembled WGS sequence"/>
</dbReference>
<organism evidence="1 2">
    <name type="scientific">Rufibacter quisquiliarum</name>
    <dbReference type="NCBI Taxonomy" id="1549639"/>
    <lineage>
        <taxon>Bacteria</taxon>
        <taxon>Pseudomonadati</taxon>
        <taxon>Bacteroidota</taxon>
        <taxon>Cytophagia</taxon>
        <taxon>Cytophagales</taxon>
        <taxon>Hymenobacteraceae</taxon>
        <taxon>Rufibacter</taxon>
    </lineage>
</organism>
<accession>A0A839GHS0</accession>
<protein>
    <submittedName>
        <fullName evidence="1">Uncharacterized protein</fullName>
    </submittedName>
</protein>
<dbReference type="AlphaFoldDB" id="A0A839GHS0"/>
<evidence type="ECO:0000313" key="2">
    <source>
        <dbReference type="Proteomes" id="UP000563094"/>
    </source>
</evidence>
<evidence type="ECO:0000313" key="1">
    <source>
        <dbReference type="EMBL" id="MBA9078432.1"/>
    </source>
</evidence>
<keyword evidence="2" id="KW-1185">Reference proteome</keyword>